<keyword evidence="2" id="KW-1185">Reference proteome</keyword>
<sequence>MGPILKMFLDVVSKPQVQQAIAYGATQAARSHQQNKAYRAVAAEARIAARSFSLAVLGESEAGKTTLINSWRGVPPGEVPGHTQAPVKHGDVVKKTASGDVLIFNEVVDVGGHINNLPLWDDLVEQGRWILYLVNADRLRTPAPRHMRDPFRLEDDADRILKIIQEREKGTDPPHVGIVVVVTHTDQDPRWSGDPAVVSRYEQNVREQLDRVILRLGGDRRVRLVSGSLADQAGADRLTDRITEHLLRWAP</sequence>
<reference evidence="1" key="1">
    <citation type="submission" date="2020-11" db="EMBL/GenBank/DDBJ databases">
        <title>Isolation and identification of active actinomycetes.</title>
        <authorList>
            <person name="Sun X."/>
        </authorList>
    </citation>
    <scope>NUCLEOTIDE SEQUENCE</scope>
    <source>
        <strain evidence="1">NEAU-A11</strain>
    </source>
</reference>
<dbReference type="SUPFAM" id="SSF52540">
    <property type="entry name" value="P-loop containing nucleoside triphosphate hydrolases"/>
    <property type="match status" value="1"/>
</dbReference>
<dbReference type="EMBL" id="JADQTO010000015">
    <property type="protein sequence ID" value="MBG0565495.1"/>
    <property type="molecule type" value="Genomic_DNA"/>
</dbReference>
<name>A0A931CIE8_9ACTN</name>
<proteinExistence type="predicted"/>
<dbReference type="Proteomes" id="UP000598146">
    <property type="component" value="Unassembled WGS sequence"/>
</dbReference>
<accession>A0A931CIE8</accession>
<comment type="caution">
    <text evidence="1">The sequence shown here is derived from an EMBL/GenBank/DDBJ whole genome shotgun (WGS) entry which is preliminary data.</text>
</comment>
<evidence type="ECO:0000313" key="1">
    <source>
        <dbReference type="EMBL" id="MBG0565495.1"/>
    </source>
</evidence>
<dbReference type="AlphaFoldDB" id="A0A931CIE8"/>
<dbReference type="CDD" id="cd00882">
    <property type="entry name" value="Ras_like_GTPase"/>
    <property type="match status" value="1"/>
</dbReference>
<organism evidence="1 2">
    <name type="scientific">Actinoplanes aureus</name>
    <dbReference type="NCBI Taxonomy" id="2792083"/>
    <lineage>
        <taxon>Bacteria</taxon>
        <taxon>Bacillati</taxon>
        <taxon>Actinomycetota</taxon>
        <taxon>Actinomycetes</taxon>
        <taxon>Micromonosporales</taxon>
        <taxon>Micromonosporaceae</taxon>
        <taxon>Actinoplanes</taxon>
    </lineage>
</organism>
<dbReference type="RefSeq" id="WP_196417270.1">
    <property type="nucleotide sequence ID" value="NZ_JADQTO010000015.1"/>
</dbReference>
<dbReference type="InterPro" id="IPR027417">
    <property type="entry name" value="P-loop_NTPase"/>
</dbReference>
<gene>
    <name evidence="1" type="ORF">I4J89_28980</name>
</gene>
<protein>
    <submittedName>
        <fullName evidence="1">GTPase domain-containing protein</fullName>
    </submittedName>
</protein>
<dbReference type="Gene3D" id="3.40.50.300">
    <property type="entry name" value="P-loop containing nucleotide triphosphate hydrolases"/>
    <property type="match status" value="1"/>
</dbReference>
<evidence type="ECO:0000313" key="2">
    <source>
        <dbReference type="Proteomes" id="UP000598146"/>
    </source>
</evidence>